<dbReference type="Gene3D" id="3.40.50.2000">
    <property type="entry name" value="Glycogen Phosphorylase B"/>
    <property type="match status" value="3"/>
</dbReference>
<evidence type="ECO:0000256" key="2">
    <source>
        <dbReference type="ARBA" id="ARBA00022679"/>
    </source>
</evidence>
<sequence length="454" mass="50072">MRILLIAYEFPPSPSPQSLRWTYLVRELDRLGHEVHVLTVDLGGETPGLPLLPDSVHVHRTFPGLLRGALAFHRDYRMRHPRPPRIAPQADTPAEREAVVAPAAAGSAPVALRPPRNWKQRVSEAVQAVAGQLRFPDIRGEWRGYGRRRLRTLMASVRPDVVISSHEPATTLELGLAVRGSGVPWIADLGDPVLAPYTPRRWRARSWRLESAVFRHAAHVTVTNARALEQMRERHGGDTPMTVLTQGFDLAPSAHDAPDDVFDPSRLELLYTGSLYAFRRIDALLAALRADPRIRLSIAAVTVPEAILAAARAAPQQLRLLGFLPHRQALALQRRADVLVNVANDDGAQIPGKFYEYLGAGRPVLHLAHDTDLVAARIEALHRGWVCGNDEAAIAARLRDLLQARLEGRLDHGLSLDTGQVREHSWQQLAITLQDVLRDVAGGVRPRPADPASG</sequence>
<feature type="domain" description="Glycosyltransferase subfamily 4-like N-terminal" evidence="3">
    <location>
        <begin position="21"/>
        <end position="244"/>
    </location>
</feature>
<dbReference type="SUPFAM" id="SSF53756">
    <property type="entry name" value="UDP-Glycosyltransferase/glycogen phosphorylase"/>
    <property type="match status" value="1"/>
</dbReference>
<dbReference type="EMBL" id="JARXRO010000011">
    <property type="protein sequence ID" value="MDH5833093.1"/>
    <property type="molecule type" value="Genomic_DNA"/>
</dbReference>
<dbReference type="Proteomes" id="UP001156873">
    <property type="component" value="Unassembled WGS sequence"/>
</dbReference>
<evidence type="ECO:0000259" key="3">
    <source>
        <dbReference type="Pfam" id="PF13579"/>
    </source>
</evidence>
<dbReference type="Pfam" id="PF13579">
    <property type="entry name" value="Glyco_trans_4_4"/>
    <property type="match status" value="1"/>
</dbReference>
<accession>A0ABT6JQY0</accession>
<dbReference type="PANTHER" id="PTHR12526">
    <property type="entry name" value="GLYCOSYLTRANSFERASE"/>
    <property type="match status" value="1"/>
</dbReference>
<proteinExistence type="predicted"/>
<dbReference type="RefSeq" id="WP_280577278.1">
    <property type="nucleotide sequence ID" value="NZ_JARXRO010000011.1"/>
</dbReference>
<comment type="caution">
    <text evidence="4">The sequence shown here is derived from an EMBL/GenBank/DDBJ whole genome shotgun (WGS) entry which is preliminary data.</text>
</comment>
<dbReference type="EC" id="2.4.-.-" evidence="4"/>
<gene>
    <name evidence="4" type="ORF">QFW81_04010</name>
</gene>
<evidence type="ECO:0000313" key="5">
    <source>
        <dbReference type="Proteomes" id="UP001156873"/>
    </source>
</evidence>
<keyword evidence="1 4" id="KW-0328">Glycosyltransferase</keyword>
<protein>
    <submittedName>
        <fullName evidence="4">Glycosyltransferase</fullName>
        <ecNumber evidence="4">2.4.-.-</ecNumber>
    </submittedName>
</protein>
<reference evidence="4 5" key="1">
    <citation type="submission" date="2023-04" db="EMBL/GenBank/DDBJ databases">
        <title>Luteimonas sp. M1R5S59.</title>
        <authorList>
            <person name="Sun J.-Q."/>
        </authorList>
    </citation>
    <scope>NUCLEOTIDE SEQUENCE [LARGE SCALE GENOMIC DNA]</scope>
    <source>
        <strain evidence="4 5">M1R5S59</strain>
    </source>
</reference>
<evidence type="ECO:0000256" key="1">
    <source>
        <dbReference type="ARBA" id="ARBA00022676"/>
    </source>
</evidence>
<keyword evidence="5" id="KW-1185">Reference proteome</keyword>
<name>A0ABT6JQY0_9GAMM</name>
<dbReference type="PANTHER" id="PTHR12526:SF510">
    <property type="entry name" value="D-INOSITOL 3-PHOSPHATE GLYCOSYLTRANSFERASE"/>
    <property type="match status" value="1"/>
</dbReference>
<dbReference type="InterPro" id="IPR028098">
    <property type="entry name" value="Glyco_trans_4-like_N"/>
</dbReference>
<dbReference type="GO" id="GO:0016757">
    <property type="term" value="F:glycosyltransferase activity"/>
    <property type="evidence" value="ECO:0007669"/>
    <property type="project" value="UniProtKB-KW"/>
</dbReference>
<evidence type="ECO:0000313" key="4">
    <source>
        <dbReference type="EMBL" id="MDH5833093.1"/>
    </source>
</evidence>
<organism evidence="4 5">
    <name type="scientific">Luteimonas kalidii</name>
    <dbReference type="NCBI Taxonomy" id="3042025"/>
    <lineage>
        <taxon>Bacteria</taxon>
        <taxon>Pseudomonadati</taxon>
        <taxon>Pseudomonadota</taxon>
        <taxon>Gammaproteobacteria</taxon>
        <taxon>Lysobacterales</taxon>
        <taxon>Lysobacteraceae</taxon>
        <taxon>Luteimonas</taxon>
    </lineage>
</organism>
<keyword evidence="2 4" id="KW-0808">Transferase</keyword>